<evidence type="ECO:0000313" key="2">
    <source>
        <dbReference type="EMBL" id="KUI57593.1"/>
    </source>
</evidence>
<feature type="compositionally biased region" description="Low complexity" evidence="1">
    <location>
        <begin position="481"/>
        <end position="492"/>
    </location>
</feature>
<feature type="region of interest" description="Disordered" evidence="1">
    <location>
        <begin position="1"/>
        <end position="58"/>
    </location>
</feature>
<reference evidence="3" key="1">
    <citation type="submission" date="2014-12" db="EMBL/GenBank/DDBJ databases">
        <title>Genome Sequence of Valsa Canker Pathogens Uncovers a Specific Adaption of Colonization on Woody Bark.</title>
        <authorList>
            <person name="Yin Z."/>
            <person name="Liu H."/>
            <person name="Gao X."/>
            <person name="Li Z."/>
            <person name="Song N."/>
            <person name="Ke X."/>
            <person name="Dai Q."/>
            <person name="Wu Y."/>
            <person name="Sun Y."/>
            <person name="Xu J.-R."/>
            <person name="Kang Z.K."/>
            <person name="Wang L."/>
            <person name="Huang L."/>
        </authorList>
    </citation>
    <scope>NUCLEOTIDE SEQUENCE [LARGE SCALE GENOMIC DNA]</scope>
    <source>
        <strain evidence="3">SXYL134</strain>
    </source>
</reference>
<feature type="compositionally biased region" description="Basic and acidic residues" evidence="1">
    <location>
        <begin position="300"/>
        <end position="314"/>
    </location>
</feature>
<organism evidence="2 3">
    <name type="scientific">Cytospora mali</name>
    <name type="common">Apple Valsa canker fungus</name>
    <name type="synonym">Valsa mali</name>
    <dbReference type="NCBI Taxonomy" id="578113"/>
    <lineage>
        <taxon>Eukaryota</taxon>
        <taxon>Fungi</taxon>
        <taxon>Dikarya</taxon>
        <taxon>Ascomycota</taxon>
        <taxon>Pezizomycotina</taxon>
        <taxon>Sordariomycetes</taxon>
        <taxon>Sordariomycetidae</taxon>
        <taxon>Diaporthales</taxon>
        <taxon>Cytosporaceae</taxon>
        <taxon>Cytospora</taxon>
    </lineage>
</organism>
<name>A0A194V109_CYTMA</name>
<evidence type="ECO:0000256" key="1">
    <source>
        <dbReference type="SAM" id="MobiDB-lite"/>
    </source>
</evidence>
<feature type="region of interest" description="Disordered" evidence="1">
    <location>
        <begin position="260"/>
        <end position="318"/>
    </location>
</feature>
<dbReference type="AlphaFoldDB" id="A0A194V109"/>
<evidence type="ECO:0000313" key="3">
    <source>
        <dbReference type="Proteomes" id="UP000078576"/>
    </source>
</evidence>
<dbReference type="OrthoDB" id="5428259at2759"/>
<accession>A0A194V109</accession>
<dbReference type="EMBL" id="KN714701">
    <property type="protein sequence ID" value="KUI57593.1"/>
    <property type="molecule type" value="Genomic_DNA"/>
</dbReference>
<proteinExistence type="predicted"/>
<gene>
    <name evidence="2" type="ORF">VP1G_04868</name>
</gene>
<feature type="compositionally biased region" description="Low complexity" evidence="1">
    <location>
        <begin position="36"/>
        <end position="58"/>
    </location>
</feature>
<dbReference type="STRING" id="694573.A0A194V109"/>
<dbReference type="Proteomes" id="UP000078576">
    <property type="component" value="Unassembled WGS sequence"/>
</dbReference>
<sequence>MQPNMGHGAVFDTGSEQPVEETKSKPPGLEGSARPQAGQQKRQEQQQQQVHVQVQTQAQAQAQDVQGFQLPYAPSLSEALERSILAQDPDYVDNQALLSYDLKKASAESNELLPTKAYNLKFEDHQQAGATVENAFGLNEQIVFDPAAAEALDLSALPQVLPQVIVDTTMDSTAPPAQPATKGDDKTASIPLICHLCPKKPTFSDVSHLLTHVSSKSHLAAEFKLKHSKKAVDQNALVRYGKWAQEYGVDDLVANRIAAKEQKKAPKRQLPNTKKRSRKSIKSEVDNDIQAQPHNVAPRPNDDAWHLHTPRDNSFDDPYSTPTTTTFFNVFSDSPQSSTYIKKESSRSGTEIADVTFQSETIDLANSDLSVAKLKGTVYPGMSIFDAATEEQRRKRNQKKQPSVLQNMVLTSESVEQYECIWDGEMSEVTRFRNVYDSPSIDGSPDDKDGIPSTGKKRRGRRAAVNSPGPRRQTRASTRAVTGKVGKRGTVGSKMRALKVDNGPGSDDDTNNPLRAHGGDHFEGDADDASLEDDVFQERRKARLGAAVSPIPSHPFGNPNAMLALPTNMPLNTASSIFNKSSAPSLFETFGMKENDGLAFQQSVPMQSYFAPQGHNMQQNGLNPLCVQRQNNFSFAYGAPSFDNSKSSVPDFQSMNVTDYSILGSAGPFHTGNGRRDFDI</sequence>
<protein>
    <submittedName>
        <fullName evidence="2">Uncharacterized protein</fullName>
    </submittedName>
</protein>
<keyword evidence="3" id="KW-1185">Reference proteome</keyword>
<feature type="region of interest" description="Disordered" evidence="1">
    <location>
        <begin position="437"/>
        <end position="527"/>
    </location>
</feature>